<dbReference type="Pfam" id="PF00535">
    <property type="entry name" value="Glycos_transf_2"/>
    <property type="match status" value="1"/>
</dbReference>
<accession>A0ABR9ULT4</accession>
<dbReference type="Gene3D" id="3.90.550.10">
    <property type="entry name" value="Spore Coat Polysaccharide Biosynthesis Protein SpsA, Chain A"/>
    <property type="match status" value="1"/>
</dbReference>
<dbReference type="Proteomes" id="UP000651156">
    <property type="component" value="Unassembled WGS sequence"/>
</dbReference>
<evidence type="ECO:0000313" key="3">
    <source>
        <dbReference type="Proteomes" id="UP000651156"/>
    </source>
</evidence>
<keyword evidence="3" id="KW-1185">Reference proteome</keyword>
<dbReference type="PANTHER" id="PTHR43179:SF7">
    <property type="entry name" value="RHAMNOSYLTRANSFERASE WBBL"/>
    <property type="match status" value="1"/>
</dbReference>
<reference evidence="2 3" key="1">
    <citation type="submission" date="2020-10" db="EMBL/GenBank/DDBJ databases">
        <authorList>
            <person name="Castelo-Branco R."/>
            <person name="Eusebio N."/>
            <person name="Adriana R."/>
            <person name="Vieira A."/>
            <person name="Brugerolle De Fraissinette N."/>
            <person name="Rezende De Castro R."/>
            <person name="Schneider M.P."/>
            <person name="Vasconcelos V."/>
            <person name="Leao P.N."/>
        </authorList>
    </citation>
    <scope>NUCLEOTIDE SEQUENCE [LARGE SCALE GENOMIC DNA]</scope>
    <source>
        <strain evidence="2 3">LEGE 06123</strain>
    </source>
</reference>
<evidence type="ECO:0000259" key="1">
    <source>
        <dbReference type="Pfam" id="PF00535"/>
    </source>
</evidence>
<dbReference type="InterPro" id="IPR001173">
    <property type="entry name" value="Glyco_trans_2-like"/>
</dbReference>
<gene>
    <name evidence="2" type="ORF">IQ230_02425</name>
</gene>
<dbReference type="InterPro" id="IPR029044">
    <property type="entry name" value="Nucleotide-diphossugar_trans"/>
</dbReference>
<name>A0ABR9ULT4_9CHRO</name>
<sequence length="347" mass="40392">MNLLPMEKQVTLVIVPRERFSYTRESIESIYEHTKIPFHVVYVDGNSPPAVQRHLQQQAQDKGWELIRTEYYLSPNQARNLGLARVKTQYVIFVDNDVIVSPGWLSALVQCADQTQATVVGPLVCQDRPVHEVVHCAGGENHIWIDNTGDRTRRRLREKMYKQGQRVANVQNSLQRQQTELAEFHCVLVRTEIFQRIGFLDEAMLNTKEHLDFCMSVMQAGGTVYFEPTSIVTYVPGPPLVLSDLHYYILRWSDAWTLSSLHHFRDKWNLAEDGYFQTKYKKVGWRRKATIVNPITRFLTFGLSTRLFDPIFIPLDKAINHYLTKRHTQTQLYNKPQLQTNISERSD</sequence>
<dbReference type="SUPFAM" id="SSF53448">
    <property type="entry name" value="Nucleotide-diphospho-sugar transferases"/>
    <property type="match status" value="1"/>
</dbReference>
<dbReference type="PANTHER" id="PTHR43179">
    <property type="entry name" value="RHAMNOSYLTRANSFERASE WBBL"/>
    <property type="match status" value="1"/>
</dbReference>
<proteinExistence type="predicted"/>
<feature type="domain" description="Glycosyltransferase 2-like" evidence="1">
    <location>
        <begin position="17"/>
        <end position="122"/>
    </location>
</feature>
<evidence type="ECO:0000313" key="2">
    <source>
        <dbReference type="EMBL" id="MBE9189241.1"/>
    </source>
</evidence>
<organism evidence="2 3">
    <name type="scientific">Gloeocapsopsis crepidinum LEGE 06123</name>
    <dbReference type="NCBI Taxonomy" id="588587"/>
    <lineage>
        <taxon>Bacteria</taxon>
        <taxon>Bacillati</taxon>
        <taxon>Cyanobacteriota</taxon>
        <taxon>Cyanophyceae</taxon>
        <taxon>Oscillatoriophycideae</taxon>
        <taxon>Chroococcales</taxon>
        <taxon>Chroococcaceae</taxon>
        <taxon>Gloeocapsopsis</taxon>
    </lineage>
</organism>
<protein>
    <submittedName>
        <fullName evidence="2">Glycosyltransferase</fullName>
    </submittedName>
</protein>
<dbReference type="RefSeq" id="WP_193930449.1">
    <property type="nucleotide sequence ID" value="NZ_CAWPMZ010000085.1"/>
</dbReference>
<comment type="caution">
    <text evidence="2">The sequence shown here is derived from an EMBL/GenBank/DDBJ whole genome shotgun (WGS) entry which is preliminary data.</text>
</comment>
<dbReference type="EMBL" id="JADEWN010000004">
    <property type="protein sequence ID" value="MBE9189241.1"/>
    <property type="molecule type" value="Genomic_DNA"/>
</dbReference>